<organism evidence="1 2">
    <name type="scientific">Zooshikella ganghwensis</name>
    <dbReference type="NCBI Taxonomy" id="202772"/>
    <lineage>
        <taxon>Bacteria</taxon>
        <taxon>Pseudomonadati</taxon>
        <taxon>Pseudomonadota</taxon>
        <taxon>Gammaproteobacteria</taxon>
        <taxon>Oceanospirillales</taxon>
        <taxon>Zooshikellaceae</taxon>
        <taxon>Zooshikella</taxon>
    </lineage>
</organism>
<evidence type="ECO:0000313" key="2">
    <source>
        <dbReference type="Proteomes" id="UP000257039"/>
    </source>
</evidence>
<reference evidence="1 2" key="1">
    <citation type="submission" date="2017-04" db="EMBL/GenBank/DDBJ databases">
        <title>Draft genome sequence of Zooshikella ganghwensis VG4 isolated from Red Sea sediments.</title>
        <authorList>
            <person name="Rehman Z."/>
            <person name="Alam I."/>
            <person name="Kamau A."/>
            <person name="Bajic V."/>
            <person name="Leiknes T."/>
        </authorList>
    </citation>
    <scope>NUCLEOTIDE SEQUENCE [LARGE SCALE GENOMIC DNA]</scope>
    <source>
        <strain evidence="1 2">VG4</strain>
    </source>
</reference>
<gene>
    <name evidence="1" type="ORF">B9G39_02280</name>
</gene>
<dbReference type="EMBL" id="NDXW01000001">
    <property type="protein sequence ID" value="RDH42361.1"/>
    <property type="molecule type" value="Genomic_DNA"/>
</dbReference>
<protein>
    <submittedName>
        <fullName evidence="1">Uncharacterized protein</fullName>
    </submittedName>
</protein>
<sequence length="65" mass="7868">MQFNLVGTTLIKNIKQINLIIFNTNHKTHLKSWTFYRCLIIDIQQFVLFVKFKERCLNSQKRIII</sequence>
<proteinExistence type="predicted"/>
<accession>A0A4V1IN36</accession>
<dbReference type="Proteomes" id="UP000257039">
    <property type="component" value="Unassembled WGS sequence"/>
</dbReference>
<comment type="caution">
    <text evidence="1">The sequence shown here is derived from an EMBL/GenBank/DDBJ whole genome shotgun (WGS) entry which is preliminary data.</text>
</comment>
<name>A0A4V1IN36_9GAMM</name>
<dbReference type="AlphaFoldDB" id="A0A4V1IN36"/>
<evidence type="ECO:0000313" key="1">
    <source>
        <dbReference type="EMBL" id="RDH42361.1"/>
    </source>
</evidence>
<keyword evidence="2" id="KW-1185">Reference proteome</keyword>